<evidence type="ECO:0000313" key="5">
    <source>
        <dbReference type="Proteomes" id="UP000295832"/>
    </source>
</evidence>
<dbReference type="HAMAP" id="MF_00984">
    <property type="entry name" value="SSB"/>
    <property type="match status" value="1"/>
</dbReference>
<dbReference type="EMBL" id="SOEG01000008">
    <property type="protein sequence ID" value="TDX52125.1"/>
    <property type="molecule type" value="Genomic_DNA"/>
</dbReference>
<dbReference type="GO" id="GO:0003697">
    <property type="term" value="F:single-stranded DNA binding"/>
    <property type="evidence" value="ECO:0007669"/>
    <property type="project" value="UniProtKB-UniRule"/>
</dbReference>
<evidence type="ECO:0000256" key="1">
    <source>
        <dbReference type="ARBA" id="ARBA00023125"/>
    </source>
</evidence>
<evidence type="ECO:0000256" key="2">
    <source>
        <dbReference type="HAMAP-Rule" id="MF_00984"/>
    </source>
</evidence>
<sequence length="110" mass="12390">MLNQVSLVGRLARNPEVKTFSSGVKKANLVVAVDREYKAKGQKADFIYVEAWRKLAEHCAKFLKKGRLVAIEGRIQVDSWEDKETGDMCYKTGILAKNVKFLDKNNEATA</sequence>
<dbReference type="SUPFAM" id="SSF50249">
    <property type="entry name" value="Nucleic acid-binding proteins"/>
    <property type="match status" value="1"/>
</dbReference>
<dbReference type="GO" id="GO:0009295">
    <property type="term" value="C:nucleoid"/>
    <property type="evidence" value="ECO:0007669"/>
    <property type="project" value="TreeGrafter"/>
</dbReference>
<dbReference type="PANTHER" id="PTHR10302">
    <property type="entry name" value="SINGLE-STRANDED DNA-BINDING PROTEIN"/>
    <property type="match status" value="1"/>
</dbReference>
<dbReference type="InterPro" id="IPR000424">
    <property type="entry name" value="Primosome_PriB/ssb"/>
</dbReference>
<dbReference type="InterPro" id="IPR012340">
    <property type="entry name" value="NA-bd_OB-fold"/>
</dbReference>
<dbReference type="NCBIfam" id="TIGR00621">
    <property type="entry name" value="ssb"/>
    <property type="match status" value="1"/>
</dbReference>
<dbReference type="STRING" id="926561.GCA_000379025_02552"/>
<protein>
    <recommendedName>
        <fullName evidence="2 3">Single-stranded DNA-binding protein</fullName>
        <shortName evidence="2">SSB</shortName>
    </recommendedName>
</protein>
<dbReference type="GO" id="GO:0006260">
    <property type="term" value="P:DNA replication"/>
    <property type="evidence" value="ECO:0007669"/>
    <property type="project" value="InterPro"/>
</dbReference>
<dbReference type="Pfam" id="PF00436">
    <property type="entry name" value="SSB"/>
    <property type="match status" value="1"/>
</dbReference>
<dbReference type="CDD" id="cd04496">
    <property type="entry name" value="SSB_OBF"/>
    <property type="match status" value="1"/>
</dbReference>
<accession>A0A4R8H505</accession>
<organism evidence="4 5">
    <name type="scientific">Orenia marismortui</name>
    <dbReference type="NCBI Taxonomy" id="46469"/>
    <lineage>
        <taxon>Bacteria</taxon>
        <taxon>Bacillati</taxon>
        <taxon>Bacillota</taxon>
        <taxon>Clostridia</taxon>
        <taxon>Halanaerobiales</taxon>
        <taxon>Halobacteroidaceae</taxon>
        <taxon>Orenia</taxon>
    </lineage>
</organism>
<gene>
    <name evidence="4" type="ORF">C7959_10847</name>
</gene>
<keyword evidence="1 2" id="KW-0238">DNA-binding</keyword>
<evidence type="ECO:0000256" key="3">
    <source>
        <dbReference type="PIRNR" id="PIRNR002070"/>
    </source>
</evidence>
<dbReference type="AlphaFoldDB" id="A0A4R8H505"/>
<keyword evidence="5" id="KW-1185">Reference proteome</keyword>
<comment type="caution">
    <text evidence="4">The sequence shown here is derived from an EMBL/GenBank/DDBJ whole genome shotgun (WGS) entry which is preliminary data.</text>
</comment>
<dbReference type="PANTHER" id="PTHR10302:SF0">
    <property type="entry name" value="SINGLE-STRANDED DNA-BINDING PROTEIN, MITOCHONDRIAL"/>
    <property type="match status" value="1"/>
</dbReference>
<dbReference type="PROSITE" id="PS50935">
    <property type="entry name" value="SSB"/>
    <property type="match status" value="1"/>
</dbReference>
<dbReference type="Gene3D" id="2.40.50.140">
    <property type="entry name" value="Nucleic acid-binding proteins"/>
    <property type="match status" value="1"/>
</dbReference>
<name>A0A4R8H505_9FIRM</name>
<reference evidence="4 5" key="1">
    <citation type="submission" date="2019-03" db="EMBL/GenBank/DDBJ databases">
        <title>Subsurface microbial communities from deep shales in Ohio and West Virginia, USA.</title>
        <authorList>
            <person name="Wrighton K."/>
        </authorList>
    </citation>
    <scope>NUCLEOTIDE SEQUENCE [LARGE SCALE GENOMIC DNA]</scope>
    <source>
        <strain evidence="4 5">MSL 6dP</strain>
    </source>
</reference>
<proteinExistence type="inferred from homology"/>
<dbReference type="Proteomes" id="UP000295832">
    <property type="component" value="Unassembled WGS sequence"/>
</dbReference>
<comment type="caution">
    <text evidence="2">Lacks conserved residue(s) required for the propagation of feature annotation.</text>
</comment>
<dbReference type="PIRSF" id="PIRSF002070">
    <property type="entry name" value="SSB"/>
    <property type="match status" value="1"/>
</dbReference>
<evidence type="ECO:0000313" key="4">
    <source>
        <dbReference type="EMBL" id="TDX52125.1"/>
    </source>
</evidence>
<dbReference type="InterPro" id="IPR011344">
    <property type="entry name" value="ssDNA-bd"/>
</dbReference>
<dbReference type="RefSeq" id="WP_018249706.1">
    <property type="nucleotide sequence ID" value="NZ_SOEG01000008.1"/>
</dbReference>
<comment type="subunit">
    <text evidence="2">Homotetramer.</text>
</comment>